<dbReference type="InterPro" id="IPR050602">
    <property type="entry name" value="Malonyl-ACP_OMT"/>
</dbReference>
<dbReference type="PANTHER" id="PTHR13090">
    <property type="entry name" value="ARGININE-HYDROXYLASE NDUFAF5, MITOCHONDRIAL"/>
    <property type="match status" value="1"/>
</dbReference>
<evidence type="ECO:0000313" key="3">
    <source>
        <dbReference type="EMBL" id="GAA0767643.1"/>
    </source>
</evidence>
<accession>A0ABN1KIR0</accession>
<keyword evidence="4" id="KW-1185">Reference proteome</keyword>
<dbReference type="Pfam" id="PF13489">
    <property type="entry name" value="Methyltransf_23"/>
    <property type="match status" value="1"/>
</dbReference>
<keyword evidence="2" id="KW-0808">Transferase</keyword>
<dbReference type="InterPro" id="IPR029063">
    <property type="entry name" value="SAM-dependent_MTases_sf"/>
</dbReference>
<dbReference type="EMBL" id="BAAAEW010000047">
    <property type="protein sequence ID" value="GAA0767643.1"/>
    <property type="molecule type" value="Genomic_DNA"/>
</dbReference>
<keyword evidence="1 3" id="KW-0489">Methyltransferase</keyword>
<comment type="caution">
    <text evidence="3">The sequence shown here is derived from an EMBL/GenBank/DDBJ whole genome shotgun (WGS) entry which is preliminary data.</text>
</comment>
<dbReference type="GO" id="GO:0032259">
    <property type="term" value="P:methylation"/>
    <property type="evidence" value="ECO:0007669"/>
    <property type="project" value="UniProtKB-KW"/>
</dbReference>
<dbReference type="PANTHER" id="PTHR13090:SF1">
    <property type="entry name" value="ARGININE-HYDROXYLASE NDUFAF5, MITOCHONDRIAL"/>
    <property type="match status" value="1"/>
</dbReference>
<sequence length="262" mass="28366">MAERLSLILRTPAQVLDWSLDAGPPSEALVAANPEATITVVDATASDAAATPQRPGWWARFRGASAALPRVAPAAVPAESADLLWSNMLLHHEAEPPQTLRAWRQALKPDGFVMFSTVGPGSLAMLRAVYAAAGWPLPHAPFVDMHDLGDMMVEAGFADPVMDQEVLTLTYADPTRLLEELREWGGNTEPQRLAGLRTPRWRERLLAALRARAGADGRIALELELVYGHAFRAPDRGPQVAAETSVGLDAMKLMLRKSGGRK</sequence>
<proteinExistence type="predicted"/>
<dbReference type="Proteomes" id="UP001500279">
    <property type="component" value="Unassembled WGS sequence"/>
</dbReference>
<evidence type="ECO:0000313" key="4">
    <source>
        <dbReference type="Proteomes" id="UP001500279"/>
    </source>
</evidence>
<reference evidence="3 4" key="1">
    <citation type="journal article" date="2019" name="Int. J. Syst. Evol. Microbiol.">
        <title>The Global Catalogue of Microorganisms (GCM) 10K type strain sequencing project: providing services to taxonomists for standard genome sequencing and annotation.</title>
        <authorList>
            <consortium name="The Broad Institute Genomics Platform"/>
            <consortium name="The Broad Institute Genome Sequencing Center for Infectious Disease"/>
            <person name="Wu L."/>
            <person name="Ma J."/>
        </authorList>
    </citation>
    <scope>NUCLEOTIDE SEQUENCE [LARGE SCALE GENOMIC DNA]</scope>
    <source>
        <strain evidence="3 4">JCM 15503</strain>
    </source>
</reference>
<dbReference type="GO" id="GO:0008168">
    <property type="term" value="F:methyltransferase activity"/>
    <property type="evidence" value="ECO:0007669"/>
    <property type="project" value="UniProtKB-KW"/>
</dbReference>
<evidence type="ECO:0000256" key="2">
    <source>
        <dbReference type="ARBA" id="ARBA00022679"/>
    </source>
</evidence>
<dbReference type="Gene3D" id="3.40.50.150">
    <property type="entry name" value="Vaccinia Virus protein VP39"/>
    <property type="match status" value="1"/>
</dbReference>
<organism evidence="3 4">
    <name type="scientific">Ideonella azotifigens</name>
    <dbReference type="NCBI Taxonomy" id="513160"/>
    <lineage>
        <taxon>Bacteria</taxon>
        <taxon>Pseudomonadati</taxon>
        <taxon>Pseudomonadota</taxon>
        <taxon>Betaproteobacteria</taxon>
        <taxon>Burkholderiales</taxon>
        <taxon>Sphaerotilaceae</taxon>
        <taxon>Ideonella</taxon>
    </lineage>
</organism>
<name>A0ABN1KIR0_9BURK</name>
<gene>
    <name evidence="3" type="ORF">GCM10009107_56750</name>
</gene>
<evidence type="ECO:0000256" key="1">
    <source>
        <dbReference type="ARBA" id="ARBA00022603"/>
    </source>
</evidence>
<protein>
    <submittedName>
        <fullName evidence="3">Methyltransferase domain-containing protein</fullName>
    </submittedName>
</protein>
<dbReference type="SUPFAM" id="SSF53335">
    <property type="entry name" value="S-adenosyl-L-methionine-dependent methyltransferases"/>
    <property type="match status" value="1"/>
</dbReference>